<dbReference type="InterPro" id="IPR028978">
    <property type="entry name" value="Chorismate_lyase_/UTRA_dom_sf"/>
</dbReference>
<dbReference type="Gene3D" id="1.10.10.10">
    <property type="entry name" value="Winged helix-like DNA-binding domain superfamily/Winged helix DNA-binding domain"/>
    <property type="match status" value="1"/>
</dbReference>
<evidence type="ECO:0000313" key="2">
    <source>
        <dbReference type="EMBL" id="MDQ0473067.1"/>
    </source>
</evidence>
<comment type="caution">
    <text evidence="2">The sequence shown here is derived from an EMBL/GenBank/DDBJ whole genome shotgun (WGS) entry which is preliminary data.</text>
</comment>
<feature type="domain" description="UbiC transcription regulator-associated" evidence="1">
    <location>
        <begin position="54"/>
        <end position="194"/>
    </location>
</feature>
<dbReference type="Pfam" id="PF07702">
    <property type="entry name" value="UTRA"/>
    <property type="match status" value="1"/>
</dbReference>
<evidence type="ECO:0000259" key="1">
    <source>
        <dbReference type="SMART" id="SM00866"/>
    </source>
</evidence>
<name>A0ABU0JFK5_9HYPH</name>
<keyword evidence="3" id="KW-1185">Reference proteome</keyword>
<gene>
    <name evidence="2" type="ORF">QO011_006100</name>
</gene>
<proteinExistence type="predicted"/>
<dbReference type="InterPro" id="IPR011663">
    <property type="entry name" value="UTRA"/>
</dbReference>
<reference evidence="2 3" key="1">
    <citation type="submission" date="2023-07" db="EMBL/GenBank/DDBJ databases">
        <title>Genomic Encyclopedia of Type Strains, Phase IV (KMG-IV): sequencing the most valuable type-strain genomes for metagenomic binning, comparative biology and taxonomic classification.</title>
        <authorList>
            <person name="Goeker M."/>
        </authorList>
    </citation>
    <scope>NUCLEOTIDE SEQUENCE [LARGE SCALE GENOMIC DNA]</scope>
    <source>
        <strain evidence="2 3">DSM 19619</strain>
    </source>
</reference>
<dbReference type="Gene3D" id="3.40.1410.10">
    <property type="entry name" value="Chorismate lyase-like"/>
    <property type="match status" value="1"/>
</dbReference>
<dbReference type="InterPro" id="IPR036388">
    <property type="entry name" value="WH-like_DNA-bd_sf"/>
</dbReference>
<dbReference type="PANTHER" id="PTHR44846">
    <property type="entry name" value="MANNOSYL-D-GLYCERATE TRANSPORT/METABOLISM SYSTEM REPRESSOR MNGR-RELATED"/>
    <property type="match status" value="1"/>
</dbReference>
<dbReference type="Proteomes" id="UP001242480">
    <property type="component" value="Unassembled WGS sequence"/>
</dbReference>
<dbReference type="SUPFAM" id="SSF64288">
    <property type="entry name" value="Chorismate lyase-like"/>
    <property type="match status" value="1"/>
</dbReference>
<dbReference type="PANTHER" id="PTHR44846:SF1">
    <property type="entry name" value="MANNOSYL-D-GLYCERATE TRANSPORT_METABOLISM SYSTEM REPRESSOR MNGR-RELATED"/>
    <property type="match status" value="1"/>
</dbReference>
<organism evidence="2 3">
    <name type="scientific">Labrys wisconsinensis</name>
    <dbReference type="NCBI Taxonomy" id="425677"/>
    <lineage>
        <taxon>Bacteria</taxon>
        <taxon>Pseudomonadati</taxon>
        <taxon>Pseudomonadota</taxon>
        <taxon>Alphaproteobacteria</taxon>
        <taxon>Hyphomicrobiales</taxon>
        <taxon>Xanthobacteraceae</taxon>
        <taxon>Labrys</taxon>
    </lineage>
</organism>
<accession>A0ABU0JFK5</accession>
<dbReference type="InterPro" id="IPR050679">
    <property type="entry name" value="Bact_HTH_transcr_reg"/>
</dbReference>
<sequence>MFDAGRHSVRRAMAALAMEGKLSVEQGRGTFVEDAPKLNYHVGRRTRFRQNLLSQGFEPGGETIAEDIVPASPAVAEALGLAEGAPVHRLLRRDMADGVPINLGFSFQCAIRFPDWARLRREGLSVTEAYHAHGVTEYFRHSTSVHSRRAREEEAELLQQHIDQPVLVVRKVDVDGQGVPIGHAEGIWAASRVQFVFEGVDDGPVRFPHRGGDAE</sequence>
<evidence type="ECO:0000313" key="3">
    <source>
        <dbReference type="Proteomes" id="UP001242480"/>
    </source>
</evidence>
<protein>
    <submittedName>
        <fullName evidence="2">GntR family phosphonate transport system transcriptional regulator</fullName>
    </submittedName>
</protein>
<dbReference type="SMART" id="SM00866">
    <property type="entry name" value="UTRA"/>
    <property type="match status" value="1"/>
</dbReference>
<dbReference type="EMBL" id="JAUSVX010000014">
    <property type="protein sequence ID" value="MDQ0473067.1"/>
    <property type="molecule type" value="Genomic_DNA"/>
</dbReference>